<evidence type="ECO:0000256" key="1">
    <source>
        <dbReference type="SAM" id="MobiDB-lite"/>
    </source>
</evidence>
<keyword evidence="3" id="KW-1185">Reference proteome</keyword>
<evidence type="ECO:0000313" key="2">
    <source>
        <dbReference type="EMBL" id="CAG7821309.1"/>
    </source>
</evidence>
<evidence type="ECO:0000313" key="3">
    <source>
        <dbReference type="Proteomes" id="UP000708208"/>
    </source>
</evidence>
<gene>
    <name evidence="2" type="ORF">AFUS01_LOCUS31656</name>
</gene>
<dbReference type="Pfam" id="PF03564">
    <property type="entry name" value="DUF1759"/>
    <property type="match status" value="1"/>
</dbReference>
<protein>
    <submittedName>
        <fullName evidence="2">Uncharacterized protein</fullName>
    </submittedName>
</protein>
<dbReference type="InterPro" id="IPR005312">
    <property type="entry name" value="DUF1759"/>
</dbReference>
<reference evidence="2" key="1">
    <citation type="submission" date="2021-06" db="EMBL/GenBank/DDBJ databases">
        <authorList>
            <person name="Hodson N. C."/>
            <person name="Mongue J. A."/>
            <person name="Jaron S. K."/>
        </authorList>
    </citation>
    <scope>NUCLEOTIDE SEQUENCE</scope>
</reference>
<dbReference type="EMBL" id="CAJVCH010506704">
    <property type="protein sequence ID" value="CAG7821309.1"/>
    <property type="molecule type" value="Genomic_DNA"/>
</dbReference>
<name>A0A8J2PRT8_9HEXA</name>
<comment type="caution">
    <text evidence="2">The sequence shown here is derived from an EMBL/GenBank/DDBJ whole genome shotgun (WGS) entry which is preliminary data.</text>
</comment>
<organism evidence="2 3">
    <name type="scientific">Allacma fusca</name>
    <dbReference type="NCBI Taxonomy" id="39272"/>
    <lineage>
        <taxon>Eukaryota</taxon>
        <taxon>Metazoa</taxon>
        <taxon>Ecdysozoa</taxon>
        <taxon>Arthropoda</taxon>
        <taxon>Hexapoda</taxon>
        <taxon>Collembola</taxon>
        <taxon>Symphypleona</taxon>
        <taxon>Sminthuridae</taxon>
        <taxon>Allacma</taxon>
    </lineage>
</organism>
<sequence length="132" mass="15075">MNQRNPSALRTLITTTENSISSIKSLGVATRDWDPMIVRLVTRKLDATTNLRFHQSLPDKNLPSQKILFDFLNKEVMNLATTVESTHQQPKLNPETKNPDRVYTKPRTALQLTCDLCKSDHPNYRCPKILDA</sequence>
<dbReference type="AlphaFoldDB" id="A0A8J2PRT8"/>
<dbReference type="OrthoDB" id="5986643at2759"/>
<feature type="non-terminal residue" evidence="2">
    <location>
        <position position="132"/>
    </location>
</feature>
<dbReference type="Proteomes" id="UP000708208">
    <property type="component" value="Unassembled WGS sequence"/>
</dbReference>
<accession>A0A8J2PRT8</accession>
<feature type="region of interest" description="Disordered" evidence="1">
    <location>
        <begin position="83"/>
        <end position="102"/>
    </location>
</feature>
<proteinExistence type="predicted"/>